<dbReference type="OrthoDB" id="4724868at2"/>
<keyword evidence="3" id="KW-1185">Reference proteome</keyword>
<proteinExistence type="predicted"/>
<dbReference type="GO" id="GO:0016075">
    <property type="term" value="P:rRNA catabolic process"/>
    <property type="evidence" value="ECO:0007669"/>
    <property type="project" value="TreeGrafter"/>
</dbReference>
<dbReference type="Gene3D" id="3.40.50.1010">
    <property type="entry name" value="5'-nuclease"/>
    <property type="match status" value="1"/>
</dbReference>
<dbReference type="InterPro" id="IPR039018">
    <property type="entry name" value="VapC20-like"/>
</dbReference>
<sequence length="142" mass="16774">MNSQLFIDTWGWLTLYDRRETSHQEAVDCYQNIISKQGFIYTTDYVLNETFTLLFKRLNVYQAKKAMELLLKSFENEHFKLIWMTPERFTATQNLRLKYLDKPLISFTDLSSMAVMKELKISLILTGDDHFNQVGMGFIKVP</sequence>
<name>A0A3S1CUY9_ANAVA</name>
<evidence type="ECO:0000259" key="1">
    <source>
        <dbReference type="Pfam" id="PF01850"/>
    </source>
</evidence>
<dbReference type="InterPro" id="IPR029060">
    <property type="entry name" value="PIN-like_dom_sf"/>
</dbReference>
<dbReference type="Pfam" id="PF01850">
    <property type="entry name" value="PIN"/>
    <property type="match status" value="1"/>
</dbReference>
<comment type="caution">
    <text evidence="2">The sequence shown here is derived from an EMBL/GenBank/DDBJ whole genome shotgun (WGS) entry which is preliminary data.</text>
</comment>
<evidence type="ECO:0000313" key="3">
    <source>
        <dbReference type="Proteomes" id="UP000276103"/>
    </source>
</evidence>
<protein>
    <recommendedName>
        <fullName evidence="1">PIN domain-containing protein</fullName>
    </recommendedName>
</protein>
<evidence type="ECO:0000313" key="2">
    <source>
        <dbReference type="EMBL" id="RUS98729.1"/>
    </source>
</evidence>
<reference evidence="2 3" key="1">
    <citation type="journal article" date="2019" name="Genome Biol. Evol.">
        <title>Day and night: Metabolic profiles and evolutionary relationships of six axenic non-marine cyanobacteria.</title>
        <authorList>
            <person name="Will S.E."/>
            <person name="Henke P."/>
            <person name="Boedeker C."/>
            <person name="Huang S."/>
            <person name="Brinkmann H."/>
            <person name="Rohde M."/>
            <person name="Jarek M."/>
            <person name="Friedl T."/>
            <person name="Seufert S."/>
            <person name="Schumacher M."/>
            <person name="Overmann J."/>
            <person name="Neumann-Schaal M."/>
            <person name="Petersen J."/>
        </authorList>
    </citation>
    <scope>NUCLEOTIDE SEQUENCE [LARGE SCALE GENOMIC DNA]</scope>
    <source>
        <strain evidence="2 3">SAG 1403-4b</strain>
    </source>
</reference>
<dbReference type="InterPro" id="IPR002716">
    <property type="entry name" value="PIN_dom"/>
</dbReference>
<organism evidence="2 3">
    <name type="scientific">Trichormus variabilis SAG 1403-4b</name>
    <dbReference type="NCBI Taxonomy" id="447716"/>
    <lineage>
        <taxon>Bacteria</taxon>
        <taxon>Bacillati</taxon>
        <taxon>Cyanobacteriota</taxon>
        <taxon>Cyanophyceae</taxon>
        <taxon>Nostocales</taxon>
        <taxon>Nostocaceae</taxon>
        <taxon>Trichormus</taxon>
    </lineage>
</organism>
<dbReference type="Proteomes" id="UP000276103">
    <property type="component" value="Unassembled WGS sequence"/>
</dbReference>
<dbReference type="AlphaFoldDB" id="A0A3S1CUY9"/>
<feature type="domain" description="PIN" evidence="1">
    <location>
        <begin position="6"/>
        <end position="134"/>
    </location>
</feature>
<dbReference type="PANTHER" id="PTHR42188:SF1">
    <property type="entry name" value="23S RRNA-SPECIFIC ENDONUCLEASE VAPC20"/>
    <property type="match status" value="1"/>
</dbReference>
<dbReference type="PANTHER" id="PTHR42188">
    <property type="entry name" value="23S RRNA-SPECIFIC ENDONUCLEASE VAPC20"/>
    <property type="match status" value="1"/>
</dbReference>
<gene>
    <name evidence="2" type="ORF">DSM107003_07480</name>
</gene>
<dbReference type="GO" id="GO:0004521">
    <property type="term" value="F:RNA endonuclease activity"/>
    <property type="evidence" value="ECO:0007669"/>
    <property type="project" value="InterPro"/>
</dbReference>
<accession>A0A3S1CUY9</accession>
<dbReference type="RefSeq" id="WP_127052333.1">
    <property type="nucleotide sequence ID" value="NZ_RSCM01000002.1"/>
</dbReference>
<dbReference type="EMBL" id="RSCM01000002">
    <property type="protein sequence ID" value="RUS98729.1"/>
    <property type="molecule type" value="Genomic_DNA"/>
</dbReference>
<dbReference type="SUPFAM" id="SSF88723">
    <property type="entry name" value="PIN domain-like"/>
    <property type="match status" value="1"/>
</dbReference>